<sequence length="91" mass="10272">MVLMASSHSVYDRGMRCAPEDNECALGYFYFIYLYNKNEHAILASLFPSERISAVGAGTMEANLKRHIKIIDGFSREVKEMYMNLVGSAVQ</sequence>
<evidence type="ECO:0000313" key="2">
    <source>
        <dbReference type="Proteomes" id="UP000828390"/>
    </source>
</evidence>
<organism evidence="1 2">
    <name type="scientific">Dreissena polymorpha</name>
    <name type="common">Zebra mussel</name>
    <name type="synonym">Mytilus polymorpha</name>
    <dbReference type="NCBI Taxonomy" id="45954"/>
    <lineage>
        <taxon>Eukaryota</taxon>
        <taxon>Metazoa</taxon>
        <taxon>Spiralia</taxon>
        <taxon>Lophotrochozoa</taxon>
        <taxon>Mollusca</taxon>
        <taxon>Bivalvia</taxon>
        <taxon>Autobranchia</taxon>
        <taxon>Heteroconchia</taxon>
        <taxon>Euheterodonta</taxon>
        <taxon>Imparidentia</taxon>
        <taxon>Neoheterodontei</taxon>
        <taxon>Myida</taxon>
        <taxon>Dreissenoidea</taxon>
        <taxon>Dreissenidae</taxon>
        <taxon>Dreissena</taxon>
    </lineage>
</organism>
<evidence type="ECO:0000313" key="1">
    <source>
        <dbReference type="EMBL" id="KAH3841487.1"/>
    </source>
</evidence>
<protein>
    <submittedName>
        <fullName evidence="1">Uncharacterized protein</fullName>
    </submittedName>
</protein>
<reference evidence="1" key="1">
    <citation type="journal article" date="2019" name="bioRxiv">
        <title>The Genome of the Zebra Mussel, Dreissena polymorpha: A Resource for Invasive Species Research.</title>
        <authorList>
            <person name="McCartney M.A."/>
            <person name="Auch B."/>
            <person name="Kono T."/>
            <person name="Mallez S."/>
            <person name="Zhang Y."/>
            <person name="Obille A."/>
            <person name="Becker A."/>
            <person name="Abrahante J.E."/>
            <person name="Garbe J."/>
            <person name="Badalamenti J.P."/>
            <person name="Herman A."/>
            <person name="Mangelson H."/>
            <person name="Liachko I."/>
            <person name="Sullivan S."/>
            <person name="Sone E.D."/>
            <person name="Koren S."/>
            <person name="Silverstein K.A.T."/>
            <person name="Beckman K.B."/>
            <person name="Gohl D.M."/>
        </authorList>
    </citation>
    <scope>NUCLEOTIDE SEQUENCE</scope>
    <source>
        <strain evidence="1">Duluth1</strain>
        <tissue evidence="1">Whole animal</tissue>
    </source>
</reference>
<dbReference type="EMBL" id="JAIWYP010000004">
    <property type="protein sequence ID" value="KAH3841487.1"/>
    <property type="molecule type" value="Genomic_DNA"/>
</dbReference>
<keyword evidence="2" id="KW-1185">Reference proteome</keyword>
<name>A0A9D4QSY4_DREPO</name>
<comment type="caution">
    <text evidence="1">The sequence shown here is derived from an EMBL/GenBank/DDBJ whole genome shotgun (WGS) entry which is preliminary data.</text>
</comment>
<dbReference type="Proteomes" id="UP000828390">
    <property type="component" value="Unassembled WGS sequence"/>
</dbReference>
<gene>
    <name evidence="1" type="ORF">DPMN_114952</name>
</gene>
<accession>A0A9D4QSY4</accession>
<dbReference type="AlphaFoldDB" id="A0A9D4QSY4"/>
<proteinExistence type="predicted"/>
<reference evidence="1" key="2">
    <citation type="submission" date="2020-11" db="EMBL/GenBank/DDBJ databases">
        <authorList>
            <person name="McCartney M.A."/>
            <person name="Auch B."/>
            <person name="Kono T."/>
            <person name="Mallez S."/>
            <person name="Becker A."/>
            <person name="Gohl D.M."/>
            <person name="Silverstein K.A.T."/>
            <person name="Koren S."/>
            <person name="Bechman K.B."/>
            <person name="Herman A."/>
            <person name="Abrahante J.E."/>
            <person name="Garbe J."/>
        </authorList>
    </citation>
    <scope>NUCLEOTIDE SEQUENCE</scope>
    <source>
        <strain evidence="1">Duluth1</strain>
        <tissue evidence="1">Whole animal</tissue>
    </source>
</reference>